<dbReference type="STRING" id="137265.SAMN05421684_7225"/>
<protein>
    <submittedName>
        <fullName evidence="5">Sugar (Pentulose or hexulose) kinase</fullName>
    </submittedName>
</protein>
<dbReference type="RefSeq" id="WP_090802095.1">
    <property type="nucleotide sequence ID" value="NZ_BOND01000005.1"/>
</dbReference>
<sequence length="466" mass="49306">MTELVAGVDLGTTDTKAVLTRPDGETVAFARKPTTWTHKPDGRLETTGAALANDVLRALAAAVDEAEKSTGGPVKITGIGIAGLAESGVILDEHGNETSPVIAWFDERGMAELTAQGPAFVSEFPRRTGLPFGTQWSLPKLLWMRDAGIRLDHASRWLNMPEYVAYALTGERVSEPSLASRTGLLDQATGRPWSEALERIGVKAAFLPELLAAGQRAGTVKINNHALNGAAVTVAGHDHPVAAIGAGATGPEDLFNSCGTAEVLLRSVPRILTDDERSTLVGLGVDAGRHVLPGHGVLIGGMRSGLVMRRVLALVGADEPARRDELDRRWRPDTAKGDGVTVLPAAPHDNDVTLRLRDGAGPDQLWAATLAYLNEQTEALLAAVNSVVGEHRTAVAAGGWTRMDSVRTAKAAVIPRLRISALEQPGARGAAMFAACAAYDVPFDKVTRQFQNPAVATERTTHDSPK</sequence>
<evidence type="ECO:0000256" key="1">
    <source>
        <dbReference type="ARBA" id="ARBA00009156"/>
    </source>
</evidence>
<accession>A0A1H3UFU7</accession>
<proteinExistence type="inferred from homology"/>
<organism evidence="5 6">
    <name type="scientific">Asanoa ishikariensis</name>
    <dbReference type="NCBI Taxonomy" id="137265"/>
    <lineage>
        <taxon>Bacteria</taxon>
        <taxon>Bacillati</taxon>
        <taxon>Actinomycetota</taxon>
        <taxon>Actinomycetes</taxon>
        <taxon>Micromonosporales</taxon>
        <taxon>Micromonosporaceae</taxon>
        <taxon>Asanoa</taxon>
    </lineage>
</organism>
<dbReference type="PIRSF" id="PIRSF000538">
    <property type="entry name" value="GlpK"/>
    <property type="match status" value="1"/>
</dbReference>
<dbReference type="AlphaFoldDB" id="A0A1H3UFU7"/>
<comment type="similarity">
    <text evidence="1">Belongs to the FGGY kinase family.</text>
</comment>
<dbReference type="GO" id="GO:0016301">
    <property type="term" value="F:kinase activity"/>
    <property type="evidence" value="ECO:0007669"/>
    <property type="project" value="UniProtKB-KW"/>
</dbReference>
<dbReference type="PANTHER" id="PTHR43095">
    <property type="entry name" value="SUGAR KINASE"/>
    <property type="match status" value="1"/>
</dbReference>
<evidence type="ECO:0000313" key="5">
    <source>
        <dbReference type="EMBL" id="SDZ61323.1"/>
    </source>
</evidence>
<evidence type="ECO:0000313" key="6">
    <source>
        <dbReference type="Proteomes" id="UP000199632"/>
    </source>
</evidence>
<dbReference type="OrthoDB" id="9782710at2"/>
<dbReference type="InterPro" id="IPR000577">
    <property type="entry name" value="Carb_kinase_FGGY"/>
</dbReference>
<dbReference type="InterPro" id="IPR043129">
    <property type="entry name" value="ATPase_NBD"/>
</dbReference>
<evidence type="ECO:0000259" key="4">
    <source>
        <dbReference type="Pfam" id="PF00370"/>
    </source>
</evidence>
<feature type="domain" description="Carbohydrate kinase FGGY N-terminal" evidence="4">
    <location>
        <begin position="5"/>
        <end position="245"/>
    </location>
</feature>
<keyword evidence="2" id="KW-0808">Transferase</keyword>
<dbReference type="Proteomes" id="UP000199632">
    <property type="component" value="Unassembled WGS sequence"/>
</dbReference>
<dbReference type="InterPro" id="IPR018484">
    <property type="entry name" value="FGGY_N"/>
</dbReference>
<reference evidence="6" key="1">
    <citation type="submission" date="2016-10" db="EMBL/GenBank/DDBJ databases">
        <authorList>
            <person name="Varghese N."/>
            <person name="Submissions S."/>
        </authorList>
    </citation>
    <scope>NUCLEOTIDE SEQUENCE [LARGE SCALE GENOMIC DNA]</scope>
    <source>
        <strain evidence="6">DSM 44718</strain>
    </source>
</reference>
<name>A0A1H3UFU7_9ACTN</name>
<dbReference type="PANTHER" id="PTHR43095:SF2">
    <property type="entry name" value="GLUCONOKINASE"/>
    <property type="match status" value="1"/>
</dbReference>
<keyword evidence="3 5" id="KW-0418">Kinase</keyword>
<evidence type="ECO:0000256" key="3">
    <source>
        <dbReference type="ARBA" id="ARBA00022777"/>
    </source>
</evidence>
<gene>
    <name evidence="5" type="ORF">SAMN05421684_7225</name>
</gene>
<dbReference type="Gene3D" id="3.30.420.40">
    <property type="match status" value="2"/>
</dbReference>
<dbReference type="SUPFAM" id="SSF53067">
    <property type="entry name" value="Actin-like ATPase domain"/>
    <property type="match status" value="2"/>
</dbReference>
<evidence type="ECO:0000256" key="2">
    <source>
        <dbReference type="ARBA" id="ARBA00022679"/>
    </source>
</evidence>
<dbReference type="InterPro" id="IPR050406">
    <property type="entry name" value="FGGY_Carb_Kinase"/>
</dbReference>
<dbReference type="Pfam" id="PF00370">
    <property type="entry name" value="FGGY_N"/>
    <property type="match status" value="1"/>
</dbReference>
<dbReference type="GO" id="GO:0005975">
    <property type="term" value="P:carbohydrate metabolic process"/>
    <property type="evidence" value="ECO:0007669"/>
    <property type="project" value="InterPro"/>
</dbReference>
<dbReference type="CDD" id="cd07773">
    <property type="entry name" value="ASKHA_NBD_FGGY_FK"/>
    <property type="match status" value="1"/>
</dbReference>
<dbReference type="EMBL" id="FNQB01000004">
    <property type="protein sequence ID" value="SDZ61323.1"/>
    <property type="molecule type" value="Genomic_DNA"/>
</dbReference>
<keyword evidence="6" id="KW-1185">Reference proteome</keyword>